<feature type="region of interest" description="Disordered" evidence="7">
    <location>
        <begin position="688"/>
        <end position="715"/>
    </location>
</feature>
<keyword evidence="5" id="KW-0067">ATP-binding</keyword>
<accession>A0A380PB47</accession>
<dbReference type="Proteomes" id="UP000254150">
    <property type="component" value="Unassembled WGS sequence"/>
</dbReference>
<protein>
    <submittedName>
        <fullName evidence="10">Peptidase C14 caspase catalytic subunit</fullName>
    </submittedName>
</protein>
<feature type="domain" description="DNA2/NAM7 helicase helicase" evidence="8">
    <location>
        <begin position="1054"/>
        <end position="1097"/>
    </location>
</feature>
<dbReference type="GO" id="GO:0005524">
    <property type="term" value="F:ATP binding"/>
    <property type="evidence" value="ECO:0007669"/>
    <property type="project" value="UniProtKB-KW"/>
</dbReference>
<keyword evidence="3" id="KW-0378">Hydrolase</keyword>
<dbReference type="InterPro" id="IPR027417">
    <property type="entry name" value="P-loop_NTPase"/>
</dbReference>
<proteinExistence type="inferred from homology"/>
<sequence>MVQAARDRGAHSFVPQGLRRLTGRLFRAVPRPSAVADICPVRSRARSRRPPEAPVRTSALCYRAPESASTGGRMGGGGRRRTGVREREGRQERARILRYWRAVEYFSPPKVESVNPRKHLYAVGAGRPLPWEAGSAVSRVPARPNLVWRHTVHAGIFRVDKVRDVLLQAFRAPDSEQDLDGRNGGESAVLCFTVNQDGRLVKDSVTLSSCAWAVGRTLSPGPHSDRWLSGFDEDSGRLLGRLLDLGDGKVQVERRSPDGSGGPEQGLGPVAGVMSRLVVSAAKGGLGVVAGAAGAGLGPVAGAVAAKVIEEVGGELIDSAAARLAPRVQGDGAAAGPGEDEGDGQGDAAEQRTAEAEGPPSEVGVKVLDVDDLAAVTRWVAEQLGVAVALRPDAIRVKSYQVAARNADESGGDAFLNSFYADDLEQVADAVAAGGAGTALLDYLRAEADLDAMHRFDVRSLPEVVRESVQPSRMPLGRWPADSGKPLVLSQQFAVNRVMASLGQDEGRGLYAVNGPPGTGKTTMLRDLIAALVVQRAERLAVLARPEDAFARKPRTWRTEETAGKTYARAIHPLIPELTGFEIVIASSNNGAVENVTLEVPGARSIGEAWRGRAEYLAGPATLALEEDAWGAIAARLGRRGNRSDFVQRFWWGEQPKGNGAPKRDGEGHGGQDDPVLGLHKLLQLQAGHHRAAATRDTPRPGPEADTAPPLGRETWKQAVRRFDRAREQVRALAAERQEVAELLDRLAGPDALLEELETRESGARSALLLLRQEQQRLAAELTGHREEYARRRAAVPAERARLDHAEAAVRQGEEAVRVAESALHAHGEARPGLLRRVVTREPMRQWEAARLPLLGRREAADTRLAELESARAARQAVLRSAQAERDQAQGAVLRAEARAAACERAGARQVATATDAGQRVAGRRREREAEQRRLAEARARWGDRVPGDAWLAAPDDRGAMEAREQSAPWMDAAFADARSELFLAALDLHRALLATAPERMRKNLLAAMEVVKGQAPGDLDAGTVLAAWQMLFLVVPAVSTTFASVGRMFAGLGSEALGWLFVDEAGQAAPQEVVGALWRARRAVVVGDPLQLEPVVPLPWTGQRRLAGHFSVDRRWAPAAASVQTLADRLNPYGTWLKDQEGENIWLGSPLRVHRRCDRLMFDISNKIAYDGMMVYGVHRDQDDFALAQRSVWWDVPALPGEEKWNPKEGRALEATLERIRARIEEAVRQEWGGTGEVAGSGLVAEHRRRLNESVFVVSPFRDVVHGLGRVVGGSLSPKRYGTVHTTQGKEADIVILVLGTGAGQAGSRDWAAQKPNLLNVAVTRARRRLIVIGDFDAWSRHRYFEDLAGHELMRKWTPRR</sequence>
<keyword evidence="2" id="KW-0547">Nucleotide-binding</keyword>
<name>A0A380PB47_STRGR</name>
<dbReference type="EMBL" id="UHID01000009">
    <property type="protein sequence ID" value="SUP62461.1"/>
    <property type="molecule type" value="Genomic_DNA"/>
</dbReference>
<evidence type="ECO:0000256" key="5">
    <source>
        <dbReference type="ARBA" id="ARBA00022840"/>
    </source>
</evidence>
<keyword evidence="4" id="KW-0347">Helicase</keyword>
<dbReference type="Pfam" id="PF13087">
    <property type="entry name" value="AAA_12"/>
    <property type="match status" value="1"/>
</dbReference>
<organism evidence="10 11">
    <name type="scientific">Streptomyces griseus</name>
    <dbReference type="NCBI Taxonomy" id="1911"/>
    <lineage>
        <taxon>Bacteria</taxon>
        <taxon>Bacillati</taxon>
        <taxon>Actinomycetota</taxon>
        <taxon>Actinomycetes</taxon>
        <taxon>Kitasatosporales</taxon>
        <taxon>Streptomycetaceae</taxon>
        <taxon>Streptomyces</taxon>
    </lineage>
</organism>
<evidence type="ECO:0000259" key="8">
    <source>
        <dbReference type="Pfam" id="PF13086"/>
    </source>
</evidence>
<dbReference type="Pfam" id="PF13086">
    <property type="entry name" value="AAA_11"/>
    <property type="match status" value="1"/>
</dbReference>
<keyword evidence="6" id="KW-0175">Coiled coil</keyword>
<feature type="region of interest" description="Disordered" evidence="7">
    <location>
        <begin position="329"/>
        <end position="362"/>
    </location>
</feature>
<gene>
    <name evidence="10" type="ORF">NCTC7807_05626</name>
</gene>
<evidence type="ECO:0000313" key="11">
    <source>
        <dbReference type="Proteomes" id="UP000254150"/>
    </source>
</evidence>
<evidence type="ECO:0000256" key="1">
    <source>
        <dbReference type="ARBA" id="ARBA00007913"/>
    </source>
</evidence>
<dbReference type="GO" id="GO:0016787">
    <property type="term" value="F:hydrolase activity"/>
    <property type="evidence" value="ECO:0007669"/>
    <property type="project" value="UniProtKB-KW"/>
</dbReference>
<comment type="similarity">
    <text evidence="1">Belongs to the DNA2/NAM7 helicase family.</text>
</comment>
<dbReference type="Gene3D" id="3.40.50.300">
    <property type="entry name" value="P-loop containing nucleotide triphosphate hydrolases"/>
    <property type="match status" value="3"/>
</dbReference>
<feature type="coiled-coil region" evidence="6">
    <location>
        <begin position="865"/>
        <end position="941"/>
    </location>
</feature>
<evidence type="ECO:0000256" key="6">
    <source>
        <dbReference type="SAM" id="Coils"/>
    </source>
</evidence>
<dbReference type="PANTHER" id="PTHR43788">
    <property type="entry name" value="DNA2/NAM7 HELICASE FAMILY MEMBER"/>
    <property type="match status" value="1"/>
</dbReference>
<dbReference type="SUPFAM" id="SSF52540">
    <property type="entry name" value="P-loop containing nucleoside triphosphate hydrolases"/>
    <property type="match status" value="1"/>
</dbReference>
<dbReference type="PANTHER" id="PTHR43788:SF8">
    <property type="entry name" value="DNA-BINDING PROTEIN SMUBP-2"/>
    <property type="match status" value="1"/>
</dbReference>
<evidence type="ECO:0000259" key="9">
    <source>
        <dbReference type="Pfam" id="PF13087"/>
    </source>
</evidence>
<feature type="region of interest" description="Disordered" evidence="7">
    <location>
        <begin position="650"/>
        <end position="674"/>
    </location>
</feature>
<evidence type="ECO:0000313" key="10">
    <source>
        <dbReference type="EMBL" id="SUP62461.1"/>
    </source>
</evidence>
<evidence type="ECO:0000256" key="2">
    <source>
        <dbReference type="ARBA" id="ARBA00022741"/>
    </source>
</evidence>
<evidence type="ECO:0000256" key="4">
    <source>
        <dbReference type="ARBA" id="ARBA00022806"/>
    </source>
</evidence>
<feature type="compositionally biased region" description="Basic and acidic residues" evidence="7">
    <location>
        <begin position="662"/>
        <end position="672"/>
    </location>
</feature>
<feature type="domain" description="DNA2/NAM7 helicase-like C-terminal" evidence="9">
    <location>
        <begin position="1247"/>
        <end position="1336"/>
    </location>
</feature>
<dbReference type="InterPro" id="IPR041679">
    <property type="entry name" value="DNA2/NAM7-like_C"/>
</dbReference>
<dbReference type="InterPro" id="IPR050534">
    <property type="entry name" value="Coronavir_polyprotein_1ab"/>
</dbReference>
<dbReference type="GO" id="GO:0043139">
    <property type="term" value="F:5'-3' DNA helicase activity"/>
    <property type="evidence" value="ECO:0007669"/>
    <property type="project" value="TreeGrafter"/>
</dbReference>
<evidence type="ECO:0000256" key="7">
    <source>
        <dbReference type="SAM" id="MobiDB-lite"/>
    </source>
</evidence>
<dbReference type="InterPro" id="IPR041677">
    <property type="entry name" value="DNA2/NAM7_AAA_11"/>
</dbReference>
<reference evidence="10 11" key="1">
    <citation type="submission" date="2018-06" db="EMBL/GenBank/DDBJ databases">
        <authorList>
            <consortium name="Pathogen Informatics"/>
            <person name="Doyle S."/>
        </authorList>
    </citation>
    <scope>NUCLEOTIDE SEQUENCE [LARGE SCALE GENOMIC DNA]</scope>
    <source>
        <strain evidence="10 11">NCTC7807</strain>
    </source>
</reference>
<feature type="region of interest" description="Disordered" evidence="7">
    <location>
        <begin position="66"/>
        <end position="88"/>
    </location>
</feature>
<evidence type="ECO:0000256" key="3">
    <source>
        <dbReference type="ARBA" id="ARBA00022801"/>
    </source>
</evidence>